<organism evidence="1 2">
    <name type="scientific">Rhizobium tumorigenes</name>
    <dbReference type="NCBI Taxonomy" id="2041385"/>
    <lineage>
        <taxon>Bacteria</taxon>
        <taxon>Pseudomonadati</taxon>
        <taxon>Pseudomonadota</taxon>
        <taxon>Alphaproteobacteria</taxon>
        <taxon>Hyphomicrobiales</taxon>
        <taxon>Rhizobiaceae</taxon>
        <taxon>Rhizobium/Agrobacterium group</taxon>
        <taxon>Rhizobium</taxon>
    </lineage>
</organism>
<dbReference type="KEGG" id="rtu:PR017_04560"/>
<name>A0AAF1K638_9HYPH</name>
<protein>
    <submittedName>
        <fullName evidence="1">Uncharacterized protein</fullName>
    </submittedName>
</protein>
<proteinExistence type="predicted"/>
<keyword evidence="2" id="KW-1185">Reference proteome</keyword>
<dbReference type="RefSeq" id="WP_111220501.1">
    <property type="nucleotide sequence ID" value="NZ_CP117255.1"/>
</dbReference>
<reference evidence="2" key="2">
    <citation type="journal article" date="2023" name="MicrobiologyOpen">
        <title>Genomics of the tumorigenes clade of the family Rhizobiaceae and description of Rhizobium rhododendri sp. nov.</title>
        <authorList>
            <person name="Kuzmanovic N."/>
            <person name="diCenzo G.C."/>
            <person name="Bunk B."/>
            <person name="Sproeer C."/>
            <person name="Fruehling A."/>
            <person name="Neumann-Schaal M."/>
            <person name="Overmann J."/>
            <person name="Smalla K."/>
        </authorList>
    </citation>
    <scope>NUCLEOTIDE SEQUENCE [LARGE SCALE GENOMIC DNA]</scope>
    <source>
        <strain evidence="2">1078</strain>
    </source>
</reference>
<dbReference type="Proteomes" id="UP000249499">
    <property type="component" value="Chromosome"/>
</dbReference>
<gene>
    <name evidence="1" type="ORF">PR017_04560</name>
</gene>
<reference evidence="1 2" key="1">
    <citation type="journal article" date="2018" name="Sci. Rep.">
        <title>Rhizobium tumorigenes sp. nov., a novel plant tumorigenic bacterium isolated from cane gall tumors on thornless blackberry.</title>
        <authorList>
            <person name="Kuzmanovi N."/>
            <person name="Smalla K."/>
            <person name="Gronow S."/>
            <person name="PuBawska J."/>
        </authorList>
    </citation>
    <scope>NUCLEOTIDE SEQUENCE [LARGE SCALE GENOMIC DNA]</scope>
    <source>
        <strain evidence="1 2">1078</strain>
    </source>
</reference>
<sequence length="80" mass="8448">MTLDEKYLIIVNAFQNSRFGASPTSTRGAVLNHSKKHGLEGEDYAEALTAAIAAGLVAPMADSALTIRNAGRALMTKTAR</sequence>
<evidence type="ECO:0000313" key="2">
    <source>
        <dbReference type="Proteomes" id="UP000249499"/>
    </source>
</evidence>
<accession>A0AAF1K638</accession>
<dbReference type="EMBL" id="CP117255">
    <property type="protein sequence ID" value="WFR96410.1"/>
    <property type="molecule type" value="Genomic_DNA"/>
</dbReference>
<evidence type="ECO:0000313" key="1">
    <source>
        <dbReference type="EMBL" id="WFR96410.1"/>
    </source>
</evidence>
<dbReference type="AlphaFoldDB" id="A0AAF1K638"/>